<feature type="compositionally biased region" description="Low complexity" evidence="1">
    <location>
        <begin position="200"/>
        <end position="218"/>
    </location>
</feature>
<feature type="region of interest" description="Disordered" evidence="1">
    <location>
        <begin position="31"/>
        <end position="167"/>
    </location>
</feature>
<feature type="compositionally biased region" description="Acidic residues" evidence="1">
    <location>
        <begin position="127"/>
        <end position="137"/>
    </location>
</feature>
<feature type="compositionally biased region" description="Polar residues" evidence="1">
    <location>
        <begin position="145"/>
        <end position="155"/>
    </location>
</feature>
<feature type="compositionally biased region" description="Basic and acidic residues" evidence="1">
    <location>
        <begin position="232"/>
        <end position="256"/>
    </location>
</feature>
<evidence type="ECO:0000256" key="1">
    <source>
        <dbReference type="SAM" id="MobiDB-lite"/>
    </source>
</evidence>
<organism evidence="2 3">
    <name type="scientific">Crepidotus variabilis</name>
    <dbReference type="NCBI Taxonomy" id="179855"/>
    <lineage>
        <taxon>Eukaryota</taxon>
        <taxon>Fungi</taxon>
        <taxon>Dikarya</taxon>
        <taxon>Basidiomycota</taxon>
        <taxon>Agaricomycotina</taxon>
        <taxon>Agaricomycetes</taxon>
        <taxon>Agaricomycetidae</taxon>
        <taxon>Agaricales</taxon>
        <taxon>Agaricineae</taxon>
        <taxon>Crepidotaceae</taxon>
        <taxon>Crepidotus</taxon>
    </lineage>
</organism>
<sequence length="960" mass="106160">MAIVGAGSHSSSISTNVLPFPLRHGDYEMQDLTGDIHVAASDEEPPAVEQEHKPSPFPVDEETTAPKSPNSKELKVTEARPGKRDIAEGMVEDNPEDEGDKDEDDEDESGLHGDQTESKGKERATDQAEESGDEEEINHDGESDNIPSTFLSSTNKTRKPAATAQVSQPLVNDIDNLHSENLNFESALDGSGRILRSASAKAGSSSLSATTSSAAPPRAAKRKRAPTVTDLQDARALKAEGRDNNHSRVKKIHLDPRAGSSKDYPIDVDQYSLFNFLEDKFEYLQSDLQPLGSSRNSQRVSTKNLLRLWDGHGRLHSIHPRFHHEPELVKFVQIMGAVANNYIDGLPKHVASPSDLCFQLIDFSDYREMTESRLLKILQTKCIVIRNMEWSDMRFDEAGLSTLSPMDAVISIQDLSLAPNKDGSVRIQNGTLGQMLLSSKSPNRSKALNALSFPFPNADAERSCFDKAPQATCRISWGNTLGTVFPREAAMPISDIHWGLAATEGANSLWHIDSDGLGTTVDVRVGEKLWIVGSDEDQKFMRLGLLLSTDFDLDSPPRSFKMEAILLTAKTRLIMRPNVVHAVFTPKNTICHGSHFYCSSTMQASLASLIHGFVCHHFITNISHPKTRAFHRCLIHFYHRGLVLQVPMTTAEKAHLPSMSLGQDLLVDVDEVLNFLSLCAMVVFANALDPRSYMAPGQAKDAELTTQQKLIMGLYDVNGIPQEELEEICTARGACFETLAWFRKTTRVVDATTRSDIDLPSVFFVRIARSLLRYKYAAEVNSIQAVGGCLLEPLQVQLEAALELDQQSHALWTSQAAGSWLDEELRDAKNVEVDDNARPQEAASALEEGEVEDLCMDAEEGEVSNVPDRRVDVKVARLPPVRTTSSSKWRSELLGLEDKQNLIITLTTHKFSPPKMGHTKWKTTGETSRDRAYTAAVHIRKASEAVGMKDHFMDIDDSSF</sequence>
<evidence type="ECO:0000313" key="3">
    <source>
        <dbReference type="Proteomes" id="UP000807306"/>
    </source>
</evidence>
<protein>
    <recommendedName>
        <fullName evidence="4">JmjC domain-containing protein</fullName>
    </recommendedName>
</protein>
<accession>A0A9P6EIK3</accession>
<feature type="region of interest" description="Disordered" evidence="1">
    <location>
        <begin position="200"/>
        <end position="256"/>
    </location>
</feature>
<reference evidence="2" key="1">
    <citation type="submission" date="2020-11" db="EMBL/GenBank/DDBJ databases">
        <authorList>
            <consortium name="DOE Joint Genome Institute"/>
            <person name="Ahrendt S."/>
            <person name="Riley R."/>
            <person name="Andreopoulos W."/>
            <person name="Labutti K."/>
            <person name="Pangilinan J."/>
            <person name="Ruiz-Duenas F.J."/>
            <person name="Barrasa J.M."/>
            <person name="Sanchez-Garcia M."/>
            <person name="Camarero S."/>
            <person name="Miyauchi S."/>
            <person name="Serrano A."/>
            <person name="Linde D."/>
            <person name="Babiker R."/>
            <person name="Drula E."/>
            <person name="Ayuso-Fernandez I."/>
            <person name="Pacheco R."/>
            <person name="Padilla G."/>
            <person name="Ferreira P."/>
            <person name="Barriuso J."/>
            <person name="Kellner H."/>
            <person name="Castanera R."/>
            <person name="Alfaro M."/>
            <person name="Ramirez L."/>
            <person name="Pisabarro A.G."/>
            <person name="Kuo A."/>
            <person name="Tritt A."/>
            <person name="Lipzen A."/>
            <person name="He G."/>
            <person name="Yan M."/>
            <person name="Ng V."/>
            <person name="Cullen D."/>
            <person name="Martin F."/>
            <person name="Rosso M.-N."/>
            <person name="Henrissat B."/>
            <person name="Hibbett D."/>
            <person name="Martinez A.T."/>
            <person name="Grigoriev I.V."/>
        </authorList>
    </citation>
    <scope>NUCLEOTIDE SEQUENCE</scope>
    <source>
        <strain evidence="2">CBS 506.95</strain>
    </source>
</reference>
<gene>
    <name evidence="2" type="ORF">CPB83DRAFT_893367</name>
</gene>
<comment type="caution">
    <text evidence="2">The sequence shown here is derived from an EMBL/GenBank/DDBJ whole genome shotgun (WGS) entry which is preliminary data.</text>
</comment>
<feature type="compositionally biased region" description="Basic and acidic residues" evidence="1">
    <location>
        <begin position="109"/>
        <end position="126"/>
    </location>
</feature>
<proteinExistence type="predicted"/>
<evidence type="ECO:0008006" key="4">
    <source>
        <dbReference type="Google" id="ProtNLM"/>
    </source>
</evidence>
<dbReference type="Gene3D" id="2.60.120.650">
    <property type="entry name" value="Cupin"/>
    <property type="match status" value="1"/>
</dbReference>
<name>A0A9P6EIK3_9AGAR</name>
<feature type="compositionally biased region" description="Basic and acidic residues" evidence="1">
    <location>
        <begin position="70"/>
        <end position="87"/>
    </location>
</feature>
<dbReference type="Proteomes" id="UP000807306">
    <property type="component" value="Unassembled WGS sequence"/>
</dbReference>
<dbReference type="AlphaFoldDB" id="A0A9P6EIK3"/>
<evidence type="ECO:0000313" key="2">
    <source>
        <dbReference type="EMBL" id="KAF9529555.1"/>
    </source>
</evidence>
<dbReference type="OrthoDB" id="3062275at2759"/>
<keyword evidence="3" id="KW-1185">Reference proteome</keyword>
<feature type="compositionally biased region" description="Acidic residues" evidence="1">
    <location>
        <begin position="90"/>
        <end position="108"/>
    </location>
</feature>
<dbReference type="EMBL" id="MU157845">
    <property type="protein sequence ID" value="KAF9529555.1"/>
    <property type="molecule type" value="Genomic_DNA"/>
</dbReference>